<dbReference type="AlphaFoldDB" id="D5SJL6"/>
<dbReference type="PANTHER" id="PTHR23221">
    <property type="entry name" value="GLYCOSYLPHOSPHATIDYLINOSITOL PHOSPHOLIPASE D"/>
    <property type="match status" value="1"/>
</dbReference>
<keyword evidence="3" id="KW-0378">Hydrolase</keyword>
<proteinExistence type="predicted"/>
<dbReference type="eggNOG" id="COG5555">
    <property type="taxonomic scope" value="Bacteria"/>
</dbReference>
<evidence type="ECO:0000256" key="1">
    <source>
        <dbReference type="ARBA" id="ARBA00022729"/>
    </source>
</evidence>
<keyword evidence="7" id="KW-0401">Integrin</keyword>
<feature type="region of interest" description="Disordered" evidence="5">
    <location>
        <begin position="1"/>
        <end position="26"/>
    </location>
</feature>
<dbReference type="GO" id="GO:0007155">
    <property type="term" value="P:cell adhesion"/>
    <property type="evidence" value="ECO:0007669"/>
    <property type="project" value="InterPro"/>
</dbReference>
<name>D5SJL6_STRCL</name>
<keyword evidence="7" id="KW-0614">Plasmid</keyword>
<dbReference type="Proteomes" id="UP000002357">
    <property type="component" value="Plasmid pSCL4"/>
</dbReference>
<dbReference type="InterPro" id="IPR013517">
    <property type="entry name" value="FG-GAP"/>
</dbReference>
<dbReference type="EMBL" id="CM000914">
    <property type="protein sequence ID" value="EFG04109.2"/>
    <property type="molecule type" value="Genomic_DNA"/>
</dbReference>
<dbReference type="GO" id="GO:0008305">
    <property type="term" value="C:integrin complex"/>
    <property type="evidence" value="ECO:0007669"/>
    <property type="project" value="InterPro"/>
</dbReference>
<evidence type="ECO:0000256" key="3">
    <source>
        <dbReference type="ARBA" id="ARBA00022801"/>
    </source>
</evidence>
<dbReference type="InterPro" id="IPR028994">
    <property type="entry name" value="Integrin_alpha_N"/>
</dbReference>
<sequence length="526" mass="52581">MSGTRCPGKALPAFGTPTAAPPCPGHRPAHDRIRGVLLRLPAVAAAVLPAVVLSVSVTPTATAAPVPYRGANTAAVQDDFNGDGYRDLAVGAPGADNGTVSGAGAVVVLYGAASSVEPGRRLVITQATAGIPGGPERDDGFGQFVASADVDRDGYADLLVGAPSEDVRPGDSRGSLTVVWGGPKGLKDGANIAPPPGFGDGLTHCRFGEGMATGDMNGDGAPEVSVSTACEGVSYTGPFTRSGKAREGELMTRLGTMRGVAMGDVNRDGRADRFWLPGPTGGDMRGPVLLDAIDPLTGMAARLPHADGHTGRIGDVNGDGYGDLVTGIAQDSSLDGPGAARRGGEIQVLYGGPRGITPQQRPTVLHQDTPGVPGTAADADLFGAALSVGHLDGDAYADVAVGAPNERVGGQDGAGAVTVLRGSAKGLTTAKAAVYTQNTTGVPGGAEGYDEFGVTVHLADLTKDKRAELVVGVPGENEDGCVWAARGTSVGPAVNGSAGICGSRVGLTLSQEGRFGAALTSARSIG</sequence>
<dbReference type="GO" id="GO:0016787">
    <property type="term" value="F:hydrolase activity"/>
    <property type="evidence" value="ECO:0007669"/>
    <property type="project" value="UniProtKB-KW"/>
</dbReference>
<keyword evidence="6" id="KW-1133">Transmembrane helix</keyword>
<dbReference type="PANTHER" id="PTHR23221:SF7">
    <property type="entry name" value="PHOSPHATIDYLINOSITOL-GLYCAN-SPECIFIC PHOSPHOLIPASE D"/>
    <property type="match status" value="1"/>
</dbReference>
<evidence type="ECO:0000256" key="5">
    <source>
        <dbReference type="SAM" id="MobiDB-lite"/>
    </source>
</evidence>
<keyword evidence="2" id="KW-0677">Repeat</keyword>
<keyword evidence="4" id="KW-0325">Glycoprotein</keyword>
<dbReference type="Gene3D" id="2.130.10.130">
    <property type="entry name" value="Integrin alpha, N-terminal"/>
    <property type="match status" value="2"/>
</dbReference>
<evidence type="ECO:0000256" key="4">
    <source>
        <dbReference type="ARBA" id="ARBA00023180"/>
    </source>
</evidence>
<keyword evidence="8" id="KW-1185">Reference proteome</keyword>
<dbReference type="Pfam" id="PF01839">
    <property type="entry name" value="FG-GAP"/>
    <property type="match status" value="3"/>
</dbReference>
<feature type="transmembrane region" description="Helical" evidence="6">
    <location>
        <begin position="36"/>
        <end position="57"/>
    </location>
</feature>
<dbReference type="InterPro" id="IPR013519">
    <property type="entry name" value="Int_alpha_beta-p"/>
</dbReference>
<geneLocation type="plasmid" evidence="7 8">
    <name>pSCL4</name>
</geneLocation>
<dbReference type="GO" id="GO:0007229">
    <property type="term" value="P:integrin-mediated signaling pathway"/>
    <property type="evidence" value="ECO:0007669"/>
    <property type="project" value="UniProtKB-KW"/>
</dbReference>
<dbReference type="SUPFAM" id="SSF69318">
    <property type="entry name" value="Integrin alpha N-terminal domain"/>
    <property type="match status" value="1"/>
</dbReference>
<keyword evidence="1" id="KW-0732">Signal</keyword>
<keyword evidence="6" id="KW-0812">Transmembrane</keyword>
<evidence type="ECO:0000313" key="7">
    <source>
        <dbReference type="EMBL" id="EFG04109.2"/>
    </source>
</evidence>
<keyword evidence="6" id="KW-0472">Membrane</keyword>
<dbReference type="InterPro" id="IPR000413">
    <property type="entry name" value="Integrin_alpha"/>
</dbReference>
<dbReference type="SMART" id="SM00191">
    <property type="entry name" value="Int_alpha"/>
    <property type="match status" value="4"/>
</dbReference>
<organism evidence="7 8">
    <name type="scientific">Streptomyces clavuligerus</name>
    <dbReference type="NCBI Taxonomy" id="1901"/>
    <lineage>
        <taxon>Bacteria</taxon>
        <taxon>Bacillati</taxon>
        <taxon>Actinomycetota</taxon>
        <taxon>Actinomycetes</taxon>
        <taxon>Kitasatosporales</taxon>
        <taxon>Streptomycetaceae</taxon>
        <taxon>Streptomyces</taxon>
    </lineage>
</organism>
<dbReference type="PROSITE" id="PS51470">
    <property type="entry name" value="FG_GAP"/>
    <property type="match status" value="3"/>
</dbReference>
<evidence type="ECO:0000256" key="6">
    <source>
        <dbReference type="SAM" id="Phobius"/>
    </source>
</evidence>
<accession>D5SJL6</accession>
<evidence type="ECO:0000256" key="2">
    <source>
        <dbReference type="ARBA" id="ARBA00022737"/>
    </source>
</evidence>
<protein>
    <submittedName>
        <fullName evidence="7">Putative integrin-like protein</fullName>
    </submittedName>
</protein>
<dbReference type="PRINTS" id="PR01185">
    <property type="entry name" value="INTEGRINA"/>
</dbReference>
<gene>
    <name evidence="7" type="ORF">SCLAV_p0622</name>
</gene>
<evidence type="ECO:0000313" key="8">
    <source>
        <dbReference type="Proteomes" id="UP000002357"/>
    </source>
</evidence>
<reference evidence="7 8" key="1">
    <citation type="journal article" date="2010" name="Genome Biol. Evol.">
        <title>The sequence of a 1.8-mb bacterial linear plasmid reveals a rich evolutionary reservoir of secondary metabolic pathways.</title>
        <authorList>
            <person name="Medema M.H."/>
            <person name="Trefzer A."/>
            <person name="Kovalchuk A."/>
            <person name="van den Berg M."/>
            <person name="Mueller U."/>
            <person name="Heijne W."/>
            <person name="Wu L."/>
            <person name="Alam M.T."/>
            <person name="Ronning C.M."/>
            <person name="Nierman W.C."/>
            <person name="Bovenberg R.A.L."/>
            <person name="Breitling R."/>
            <person name="Takano E."/>
        </authorList>
    </citation>
    <scope>NUCLEOTIDE SEQUENCE [LARGE SCALE GENOMIC DNA]</scope>
    <source>
        <strain evidence="8">ATCC 27064 / DSM 738 / JCM 4710 / NBRC 13307 / NCIMB 12785 / NRRL 3585 / VKM Ac-602</strain>
        <plasmid evidence="7">pSCL4</plasmid>
    </source>
</reference>